<evidence type="ECO:0000313" key="1">
    <source>
        <dbReference type="EMBL" id="TLM75228.1"/>
    </source>
</evidence>
<keyword evidence="2" id="KW-1185">Reference proteome</keyword>
<accession>A0ABY2UE54</accession>
<dbReference type="RefSeq" id="WP_138236799.1">
    <property type="nucleotide sequence ID" value="NZ_CP185860.1"/>
</dbReference>
<dbReference type="InterPro" id="IPR007729">
    <property type="entry name" value="DGOK"/>
</dbReference>
<reference evidence="1 2" key="1">
    <citation type="submission" date="2019-05" db="EMBL/GenBank/DDBJ databases">
        <title>Microbulbifer harenosus sp. nov., an alginate-degrading bacterium isolated from coastal sand.</title>
        <authorList>
            <person name="Huang H."/>
            <person name="Mo K."/>
            <person name="Bao S."/>
        </authorList>
    </citation>
    <scope>NUCLEOTIDE SEQUENCE [LARGE SCALE GENOMIC DNA]</scope>
    <source>
        <strain evidence="1 2">HB161719</strain>
    </source>
</reference>
<dbReference type="InterPro" id="IPR042257">
    <property type="entry name" value="DGOK_C"/>
</dbReference>
<proteinExistence type="predicted"/>
<dbReference type="EMBL" id="VANI01000018">
    <property type="protein sequence ID" value="TLM75228.1"/>
    <property type="molecule type" value="Genomic_DNA"/>
</dbReference>
<name>A0ABY2UE54_9GAMM</name>
<dbReference type="Gene3D" id="3.30.420.310">
    <property type="entry name" value="2-keto-3-deoxy-galactonokinase, C-terminal domain"/>
    <property type="match status" value="1"/>
</dbReference>
<comment type="caution">
    <text evidence="1">The sequence shown here is derived from an EMBL/GenBank/DDBJ whole genome shotgun (WGS) entry which is preliminary data.</text>
</comment>
<sequence length="310" mass="34013">MQRIVVDWGTTNFRAYLIDEHERIAERRIAPRGVHNCEGNYSNILREFCGDWQSLWPDIPVYLCGMIGSRTGWYEVPYVASPAPPDALFRGLLPIPGEHNVFMIPGMRCLTPAGIPDVMRGEECQVLGAISETDNPNTLVILPGTHSKWVRVQDGCIHDFATFFTGEMYALLHHHSSIGAVLDPAHHHHESFQHGLSQSTSAGGLLNQIFSARTRTLCEDTSGQSMSAYLSGILIGSEFIHGRKLFDANSELLLIGDEPLATLYQLAATFFDLKLRTLDPARAVTCGIARICAAGTVNNPVSGRKAVISG</sequence>
<gene>
    <name evidence="1" type="ORF">FDY93_16160</name>
</gene>
<evidence type="ECO:0000313" key="2">
    <source>
        <dbReference type="Proteomes" id="UP000306791"/>
    </source>
</evidence>
<dbReference type="CDD" id="cd24012">
    <property type="entry name" value="ASKHA_NBD_KDGal-kinase"/>
    <property type="match status" value="1"/>
</dbReference>
<dbReference type="Gene3D" id="3.30.420.300">
    <property type="entry name" value="2-keto-3-deoxy-galactonokinase, substrate binding domain"/>
    <property type="match status" value="1"/>
</dbReference>
<dbReference type="InterPro" id="IPR042258">
    <property type="entry name" value="DGOK_N"/>
</dbReference>
<protein>
    <submittedName>
        <fullName evidence="1">2-dehydro-3-deoxygalactonokinase</fullName>
    </submittedName>
</protein>
<organism evidence="1 2">
    <name type="scientific">Microbulbifer harenosus</name>
    <dbReference type="NCBI Taxonomy" id="2576840"/>
    <lineage>
        <taxon>Bacteria</taxon>
        <taxon>Pseudomonadati</taxon>
        <taxon>Pseudomonadota</taxon>
        <taxon>Gammaproteobacteria</taxon>
        <taxon>Cellvibrionales</taxon>
        <taxon>Microbulbiferaceae</taxon>
        <taxon>Microbulbifer</taxon>
    </lineage>
</organism>
<dbReference type="Pfam" id="PF05035">
    <property type="entry name" value="DGOK"/>
    <property type="match status" value="1"/>
</dbReference>
<dbReference type="Proteomes" id="UP000306791">
    <property type="component" value="Unassembled WGS sequence"/>
</dbReference>